<evidence type="ECO:0000259" key="9">
    <source>
        <dbReference type="Pfam" id="PF00005"/>
    </source>
</evidence>
<dbReference type="KEGG" id="mby:MSBRM_1488"/>
<evidence type="ECO:0000256" key="1">
    <source>
        <dbReference type="ARBA" id="ARBA00004651"/>
    </source>
</evidence>
<reference evidence="10 11" key="1">
    <citation type="submission" date="2014-07" db="EMBL/GenBank/DDBJ databases">
        <title>Methanogenic archaea and the global carbon cycle.</title>
        <authorList>
            <person name="Henriksen J.R."/>
            <person name="Luke J."/>
            <person name="Reinhart S."/>
            <person name="Benedict M.N."/>
            <person name="Youngblut N.D."/>
            <person name="Metcalf M.E."/>
            <person name="Whitaker R.J."/>
            <person name="Metcalf W.W."/>
        </authorList>
    </citation>
    <scope>NUCLEOTIDE SEQUENCE [LARGE SCALE GENOMIC DNA]</scope>
    <source>
        <strain evidence="10 11">MS</strain>
    </source>
</reference>
<dbReference type="InterPro" id="IPR003439">
    <property type="entry name" value="ABC_transporter-like_ATP-bd"/>
</dbReference>
<evidence type="ECO:0000256" key="7">
    <source>
        <dbReference type="ARBA" id="ARBA00023136"/>
    </source>
</evidence>
<name>A0A0E3LNB6_METBA</name>
<dbReference type="SUPFAM" id="SSF81345">
    <property type="entry name" value="ABC transporter involved in vitamin B12 uptake, BtuC"/>
    <property type="match status" value="1"/>
</dbReference>
<dbReference type="AlphaFoldDB" id="A0A0E3LNB6"/>
<dbReference type="GO" id="GO:0016887">
    <property type="term" value="F:ATP hydrolysis activity"/>
    <property type="evidence" value="ECO:0007669"/>
    <property type="project" value="InterPro"/>
</dbReference>
<dbReference type="SUPFAM" id="SSF52540">
    <property type="entry name" value="P-loop containing nucleoside triphosphate hydrolases"/>
    <property type="match status" value="1"/>
</dbReference>
<dbReference type="GO" id="GO:0005524">
    <property type="term" value="F:ATP binding"/>
    <property type="evidence" value="ECO:0007669"/>
    <property type="project" value="InterPro"/>
</dbReference>
<dbReference type="InterPro" id="IPR037294">
    <property type="entry name" value="ABC_BtuC-like"/>
</dbReference>
<feature type="transmembrane region" description="Helical" evidence="8">
    <location>
        <begin position="90"/>
        <end position="116"/>
    </location>
</feature>
<sequence length="291" mass="32193">MVLTGVSVMFFFQALTTFTEYFAEAEAVKSAMFWMVGDIGKARWEDFRFIVPITAILVPILIWKSWDLNIIGAGDESAKSLGINVKKFRILIMVVSSLLVAGVVSFVGAIGFIGLVSPHICRLRRRQPIPDSCIWIDGSSFPDYLVFYCKDSSFACSCSRRSYHSIPRRTFLCVPYHVPEGVLLNLSIDGVTFSYASVPVRHGISMEFCEPSVVGIIGPNGARKSTLLRCINNVLKPNSGWVCLDGQKIHDMDTVAIARNFGYVPQEFPVTFQATVFDTVLMGAPILVLEG</sequence>
<dbReference type="GO" id="GO:0033214">
    <property type="term" value="P:siderophore-iron import into cell"/>
    <property type="evidence" value="ECO:0007669"/>
    <property type="project" value="TreeGrafter"/>
</dbReference>
<dbReference type="GO" id="GO:0022857">
    <property type="term" value="F:transmembrane transporter activity"/>
    <property type="evidence" value="ECO:0007669"/>
    <property type="project" value="InterPro"/>
</dbReference>
<dbReference type="EMBL" id="CP009528">
    <property type="protein sequence ID" value="AKB54486.1"/>
    <property type="molecule type" value="Genomic_DNA"/>
</dbReference>
<accession>A0A0E3LNB6</accession>
<evidence type="ECO:0000256" key="8">
    <source>
        <dbReference type="SAM" id="Phobius"/>
    </source>
</evidence>
<organism evidence="10 11">
    <name type="scientific">Methanosarcina barkeri MS</name>
    <dbReference type="NCBI Taxonomy" id="1434108"/>
    <lineage>
        <taxon>Archaea</taxon>
        <taxon>Methanobacteriati</taxon>
        <taxon>Methanobacteriota</taxon>
        <taxon>Stenosarchaea group</taxon>
        <taxon>Methanomicrobia</taxon>
        <taxon>Methanosarcinales</taxon>
        <taxon>Methanosarcinaceae</taxon>
        <taxon>Methanosarcina</taxon>
    </lineage>
</organism>
<keyword evidence="4" id="KW-1003">Cell membrane</keyword>
<evidence type="ECO:0000256" key="6">
    <source>
        <dbReference type="ARBA" id="ARBA00022989"/>
    </source>
</evidence>
<dbReference type="PATRIC" id="fig|1434108.4.peg.1867"/>
<dbReference type="PANTHER" id="PTHR30472">
    <property type="entry name" value="FERRIC ENTEROBACTIN TRANSPORT SYSTEM PERMEASE PROTEIN"/>
    <property type="match status" value="1"/>
</dbReference>
<comment type="subcellular location">
    <subcellularLocation>
        <location evidence="1">Cell membrane</location>
        <topology evidence="1">Multi-pass membrane protein</topology>
    </subcellularLocation>
</comment>
<keyword evidence="7 8" id="KW-0472">Membrane</keyword>
<evidence type="ECO:0000313" key="11">
    <source>
        <dbReference type="Proteomes" id="UP000033033"/>
    </source>
</evidence>
<protein>
    <submittedName>
        <fullName evidence="10">Vitamin B12 ABC transporter, ATPase component BtuD</fullName>
    </submittedName>
</protein>
<proteinExistence type="inferred from homology"/>
<dbReference type="Gene3D" id="1.10.3470.10">
    <property type="entry name" value="ABC transporter involved in vitamin B12 uptake, BtuC"/>
    <property type="match status" value="1"/>
</dbReference>
<dbReference type="CDD" id="cd06550">
    <property type="entry name" value="TM_ABC_iron-siderophores_like"/>
    <property type="match status" value="1"/>
</dbReference>
<evidence type="ECO:0000256" key="5">
    <source>
        <dbReference type="ARBA" id="ARBA00022692"/>
    </source>
</evidence>
<keyword evidence="5 8" id="KW-0812">Transmembrane</keyword>
<evidence type="ECO:0000256" key="2">
    <source>
        <dbReference type="ARBA" id="ARBA00007935"/>
    </source>
</evidence>
<dbReference type="InterPro" id="IPR000522">
    <property type="entry name" value="ABC_transptr_permease_BtuC"/>
</dbReference>
<dbReference type="Pfam" id="PF01032">
    <property type="entry name" value="FecCD"/>
    <property type="match status" value="1"/>
</dbReference>
<feature type="domain" description="ABC transporter" evidence="9">
    <location>
        <begin position="203"/>
        <end position="278"/>
    </location>
</feature>
<dbReference type="PANTHER" id="PTHR30472:SF25">
    <property type="entry name" value="ABC TRANSPORTER PERMEASE PROTEIN MJ0876-RELATED"/>
    <property type="match status" value="1"/>
</dbReference>
<dbReference type="GO" id="GO:0005886">
    <property type="term" value="C:plasma membrane"/>
    <property type="evidence" value="ECO:0007669"/>
    <property type="project" value="UniProtKB-SubCell"/>
</dbReference>
<keyword evidence="6 8" id="KW-1133">Transmembrane helix</keyword>
<evidence type="ECO:0000256" key="3">
    <source>
        <dbReference type="ARBA" id="ARBA00022448"/>
    </source>
</evidence>
<comment type="similarity">
    <text evidence="2">Belongs to the binding-protein-dependent transport system permease family. FecCD subfamily.</text>
</comment>
<evidence type="ECO:0000313" key="10">
    <source>
        <dbReference type="EMBL" id="AKB54486.1"/>
    </source>
</evidence>
<keyword evidence="11" id="KW-1185">Reference proteome</keyword>
<keyword evidence="3" id="KW-0813">Transport</keyword>
<dbReference type="STRING" id="1434108.MSBRM_1488"/>
<dbReference type="InterPro" id="IPR027417">
    <property type="entry name" value="P-loop_NTPase"/>
</dbReference>
<dbReference type="Pfam" id="PF00005">
    <property type="entry name" value="ABC_tran"/>
    <property type="match status" value="1"/>
</dbReference>
<dbReference type="Proteomes" id="UP000033033">
    <property type="component" value="Chromosome"/>
</dbReference>
<dbReference type="Gene3D" id="3.40.50.300">
    <property type="entry name" value="P-loop containing nucleotide triphosphate hydrolases"/>
    <property type="match status" value="1"/>
</dbReference>
<dbReference type="HOGENOM" id="CLU_955140_0_0_2"/>
<evidence type="ECO:0000256" key="4">
    <source>
        <dbReference type="ARBA" id="ARBA00022475"/>
    </source>
</evidence>
<gene>
    <name evidence="10" type="ORF">MSBRM_1488</name>
</gene>